<organism evidence="1">
    <name type="scientific">marine metagenome</name>
    <dbReference type="NCBI Taxonomy" id="408172"/>
    <lineage>
        <taxon>unclassified sequences</taxon>
        <taxon>metagenomes</taxon>
        <taxon>ecological metagenomes</taxon>
    </lineage>
</organism>
<sequence length="144" mass="17163">MAFARIIRQNFHNHPEVASNYTIEEKYLLIGLACAADDFGKLWDDEANIKSVIFPTDDVPLKWVRETINNFIAHKILCAYTIDNINYIHFPLWFEDGWFLKQRIDHPREYQQPDCPECNTESKKWDELHSSRVIKANRRYEESM</sequence>
<name>A0A382XAK9_9ZZZZ</name>
<gene>
    <name evidence="1" type="ORF">METZ01_LOCUS420479</name>
</gene>
<evidence type="ECO:0000313" key="1">
    <source>
        <dbReference type="EMBL" id="SVD67625.1"/>
    </source>
</evidence>
<dbReference type="AlphaFoldDB" id="A0A382XAK9"/>
<dbReference type="EMBL" id="UINC01165947">
    <property type="protein sequence ID" value="SVD67625.1"/>
    <property type="molecule type" value="Genomic_DNA"/>
</dbReference>
<proteinExistence type="predicted"/>
<protein>
    <submittedName>
        <fullName evidence="1">Uncharacterized protein</fullName>
    </submittedName>
</protein>
<accession>A0A382XAK9</accession>
<reference evidence="1" key="1">
    <citation type="submission" date="2018-05" db="EMBL/GenBank/DDBJ databases">
        <authorList>
            <person name="Lanie J.A."/>
            <person name="Ng W.-L."/>
            <person name="Kazmierczak K.M."/>
            <person name="Andrzejewski T.M."/>
            <person name="Davidsen T.M."/>
            <person name="Wayne K.J."/>
            <person name="Tettelin H."/>
            <person name="Glass J.I."/>
            <person name="Rusch D."/>
            <person name="Podicherti R."/>
            <person name="Tsui H.-C.T."/>
            <person name="Winkler M.E."/>
        </authorList>
    </citation>
    <scope>NUCLEOTIDE SEQUENCE</scope>
</reference>